<feature type="compositionally biased region" description="Polar residues" evidence="1">
    <location>
        <begin position="1"/>
        <end position="15"/>
    </location>
</feature>
<comment type="caution">
    <text evidence="2">The sequence shown here is derived from an EMBL/GenBank/DDBJ whole genome shotgun (WGS) entry which is preliminary data.</text>
</comment>
<evidence type="ECO:0000256" key="1">
    <source>
        <dbReference type="SAM" id="MobiDB-lite"/>
    </source>
</evidence>
<reference evidence="2 3" key="1">
    <citation type="journal article" date="2013" name="Mar. Genomics">
        <title>Expression of sulfatases in Rhodopirellula baltica and the diversity of sulfatases in the genus Rhodopirellula.</title>
        <authorList>
            <person name="Wegner C.E."/>
            <person name="Richter-Heitmann T."/>
            <person name="Klindworth A."/>
            <person name="Klockow C."/>
            <person name="Richter M."/>
            <person name="Achstetter T."/>
            <person name="Glockner F.O."/>
            <person name="Harder J."/>
        </authorList>
    </citation>
    <scope>NUCLEOTIDE SEQUENCE [LARGE SCALE GENOMIC DNA]</scope>
    <source>
        <strain evidence="2 3">SM41</strain>
    </source>
</reference>
<evidence type="ECO:0000313" key="2">
    <source>
        <dbReference type="EMBL" id="EMI53539.1"/>
    </source>
</evidence>
<dbReference type="Proteomes" id="UP000011885">
    <property type="component" value="Unassembled WGS sequence"/>
</dbReference>
<evidence type="ECO:0000313" key="3">
    <source>
        <dbReference type="Proteomes" id="UP000011885"/>
    </source>
</evidence>
<feature type="region of interest" description="Disordered" evidence="1">
    <location>
        <begin position="1"/>
        <end position="20"/>
    </location>
</feature>
<name>M5TWW5_9BACT</name>
<proteinExistence type="predicted"/>
<sequence length="47" mass="4971">MFHTSLNAGEMSSNSRLRRGRGVSASFTALVSVSMDRPNGCEGVLPS</sequence>
<dbReference type="EMBL" id="ANOH01000346">
    <property type="protein sequence ID" value="EMI53539.1"/>
    <property type="molecule type" value="Genomic_DNA"/>
</dbReference>
<dbReference type="PATRIC" id="fig|1263870.3.peg.5337"/>
<protein>
    <submittedName>
        <fullName evidence="2">Uncharacterized protein</fullName>
    </submittedName>
</protein>
<dbReference type="AlphaFoldDB" id="M5TWW5"/>
<accession>M5TWW5</accession>
<gene>
    <name evidence="2" type="ORF">RSSM_05046</name>
</gene>
<keyword evidence="3" id="KW-1185">Reference proteome</keyword>
<organism evidence="2 3">
    <name type="scientific">Rhodopirellula sallentina SM41</name>
    <dbReference type="NCBI Taxonomy" id="1263870"/>
    <lineage>
        <taxon>Bacteria</taxon>
        <taxon>Pseudomonadati</taxon>
        <taxon>Planctomycetota</taxon>
        <taxon>Planctomycetia</taxon>
        <taxon>Pirellulales</taxon>
        <taxon>Pirellulaceae</taxon>
        <taxon>Rhodopirellula</taxon>
    </lineage>
</organism>